<dbReference type="PANTHER" id="PTHR21022:SF12">
    <property type="entry name" value="AROGENATE DEHYDRATASE"/>
    <property type="match status" value="1"/>
</dbReference>
<reference evidence="7 8" key="2">
    <citation type="submission" date="2020-07" db="EMBL/GenBank/DDBJ databases">
        <title>Genome assembly of wild tea tree DASZ reveals pedigree and selection history of tea varieties.</title>
        <authorList>
            <person name="Zhang W."/>
        </authorList>
    </citation>
    <scope>NUCLEOTIDE SEQUENCE [LARGE SCALE GENOMIC DNA]</scope>
    <source>
        <strain evidence="8">cv. G240</strain>
        <tissue evidence="7">Leaf</tissue>
    </source>
</reference>
<keyword evidence="4" id="KW-0456">Lyase</keyword>
<evidence type="ECO:0000256" key="5">
    <source>
        <dbReference type="ARBA" id="ARBA00029440"/>
    </source>
</evidence>
<dbReference type="GO" id="GO:0009507">
    <property type="term" value="C:chloroplast"/>
    <property type="evidence" value="ECO:0007669"/>
    <property type="project" value="TreeGrafter"/>
</dbReference>
<dbReference type="InterPro" id="IPR045865">
    <property type="entry name" value="ACT-like_dom_sf"/>
</dbReference>
<comment type="pathway">
    <text evidence="5">Amino-acid biosynthesis.</text>
</comment>
<evidence type="ECO:0000256" key="4">
    <source>
        <dbReference type="ARBA" id="ARBA00023239"/>
    </source>
</evidence>
<dbReference type="EMBL" id="JACBKZ010000004">
    <property type="protein sequence ID" value="KAF5951646.1"/>
    <property type="molecule type" value="Genomic_DNA"/>
</dbReference>
<keyword evidence="1" id="KW-0028">Amino-acid biosynthesis</keyword>
<dbReference type="GO" id="GO:0003924">
    <property type="term" value="F:GTPase activity"/>
    <property type="evidence" value="ECO:0007669"/>
    <property type="project" value="InterPro"/>
</dbReference>
<accession>A0A7J7HI97</accession>
<dbReference type="AlphaFoldDB" id="A0A7J7HI97"/>
<dbReference type="SUPFAM" id="SSF55021">
    <property type="entry name" value="ACT-like"/>
    <property type="match status" value="1"/>
</dbReference>
<dbReference type="Proteomes" id="UP000593564">
    <property type="component" value="Unassembled WGS sequence"/>
</dbReference>
<dbReference type="GO" id="GO:0009094">
    <property type="term" value="P:L-phenylalanine biosynthetic process"/>
    <property type="evidence" value="ECO:0007669"/>
    <property type="project" value="UniProtKB-KW"/>
</dbReference>
<dbReference type="PANTHER" id="PTHR21022">
    <property type="entry name" value="PREPHENATE DEHYDRATASE P PROTEIN"/>
    <property type="match status" value="1"/>
</dbReference>
<keyword evidence="2" id="KW-0057">Aromatic amino acid biosynthesis</keyword>
<evidence type="ECO:0000313" key="7">
    <source>
        <dbReference type="EMBL" id="KAF5951646.1"/>
    </source>
</evidence>
<dbReference type="Gene3D" id="3.40.190.10">
    <property type="entry name" value="Periplasmic binding protein-like II"/>
    <property type="match status" value="1"/>
</dbReference>
<dbReference type="Gene3D" id="3.30.70.260">
    <property type="match status" value="1"/>
</dbReference>
<dbReference type="InterPro" id="IPR027417">
    <property type="entry name" value="P-loop_NTPase"/>
</dbReference>
<dbReference type="GO" id="GO:0004664">
    <property type="term" value="F:prephenate dehydratase activity"/>
    <property type="evidence" value="ECO:0007669"/>
    <property type="project" value="InterPro"/>
</dbReference>
<feature type="domain" description="Prephenate dehydratase" evidence="6">
    <location>
        <begin position="164"/>
        <end position="209"/>
    </location>
</feature>
<organism evidence="7 8">
    <name type="scientific">Camellia sinensis</name>
    <name type="common">Tea plant</name>
    <name type="synonym">Thea sinensis</name>
    <dbReference type="NCBI Taxonomy" id="4442"/>
    <lineage>
        <taxon>Eukaryota</taxon>
        <taxon>Viridiplantae</taxon>
        <taxon>Streptophyta</taxon>
        <taxon>Embryophyta</taxon>
        <taxon>Tracheophyta</taxon>
        <taxon>Spermatophyta</taxon>
        <taxon>Magnoliopsida</taxon>
        <taxon>eudicotyledons</taxon>
        <taxon>Gunneridae</taxon>
        <taxon>Pentapetalae</taxon>
        <taxon>asterids</taxon>
        <taxon>Ericales</taxon>
        <taxon>Theaceae</taxon>
        <taxon>Camellia</taxon>
    </lineage>
</organism>
<dbReference type="SUPFAM" id="SSF53850">
    <property type="entry name" value="Periplasmic binding protein-like II"/>
    <property type="match status" value="1"/>
</dbReference>
<reference evidence="8" key="1">
    <citation type="journal article" date="2020" name="Nat. Commun.">
        <title>Genome assembly of wild tea tree DASZ reveals pedigree and selection history of tea varieties.</title>
        <authorList>
            <person name="Zhang W."/>
            <person name="Zhang Y."/>
            <person name="Qiu H."/>
            <person name="Guo Y."/>
            <person name="Wan H."/>
            <person name="Zhang X."/>
            <person name="Scossa F."/>
            <person name="Alseekh S."/>
            <person name="Zhang Q."/>
            <person name="Wang P."/>
            <person name="Xu L."/>
            <person name="Schmidt M.H."/>
            <person name="Jia X."/>
            <person name="Li D."/>
            <person name="Zhu A."/>
            <person name="Guo F."/>
            <person name="Chen W."/>
            <person name="Ni D."/>
            <person name="Usadel B."/>
            <person name="Fernie A.R."/>
            <person name="Wen W."/>
        </authorList>
    </citation>
    <scope>NUCLEOTIDE SEQUENCE [LARGE SCALE GENOMIC DNA]</scope>
    <source>
        <strain evidence="8">cv. G240</strain>
    </source>
</reference>
<evidence type="ECO:0000256" key="1">
    <source>
        <dbReference type="ARBA" id="ARBA00022605"/>
    </source>
</evidence>
<dbReference type="Pfam" id="PF00071">
    <property type="entry name" value="Ras"/>
    <property type="match status" value="1"/>
</dbReference>
<dbReference type="GO" id="GO:0047769">
    <property type="term" value="F:arogenate dehydratase activity"/>
    <property type="evidence" value="ECO:0007669"/>
    <property type="project" value="TreeGrafter"/>
</dbReference>
<dbReference type="PROSITE" id="PS51419">
    <property type="entry name" value="RAB"/>
    <property type="match status" value="1"/>
</dbReference>
<protein>
    <recommendedName>
        <fullName evidence="6">Prephenate dehydratase domain-containing protein</fullName>
    </recommendedName>
</protein>
<gene>
    <name evidence="7" type="ORF">HYC85_009590</name>
</gene>
<proteinExistence type="predicted"/>
<dbReference type="InterPro" id="IPR001086">
    <property type="entry name" value="Preph_deHydtase"/>
</dbReference>
<dbReference type="Pfam" id="PF00800">
    <property type="entry name" value="PDT"/>
    <property type="match status" value="1"/>
</dbReference>
<evidence type="ECO:0000256" key="3">
    <source>
        <dbReference type="ARBA" id="ARBA00023222"/>
    </source>
</evidence>
<dbReference type="InterPro" id="IPR001806">
    <property type="entry name" value="Small_GTPase"/>
</dbReference>
<keyword evidence="3" id="KW-0584">Phenylalanine biosynthesis</keyword>
<comment type="caution">
    <text evidence="7">The sequence shown here is derived from an EMBL/GenBank/DDBJ whole genome shotgun (WGS) entry which is preliminary data.</text>
</comment>
<evidence type="ECO:0000256" key="2">
    <source>
        <dbReference type="ARBA" id="ARBA00023141"/>
    </source>
</evidence>
<evidence type="ECO:0000313" key="8">
    <source>
        <dbReference type="Proteomes" id="UP000593564"/>
    </source>
</evidence>
<name>A0A7J7HI97_CAMSI</name>
<keyword evidence="8" id="KW-1185">Reference proteome</keyword>
<sequence>MASNRNKGFIEINTFLLIVSLCNKSSLVSYSCAGFIKLVSKDPFGTNNGSPRIKSLGQQYKATIGADFVTKELQFDDRLVTLKWIWDTVGQERLRSLGVAFYRGVDRCILVYDVNVMKSFDTLNNWHEEFLKQGITKNTTTTLQINSDVRKLSVLTVLTLGQLVASNGLRDAGAVASARAAEIYGLDILAERIQDDSDNITRYLVLARDPIIPSTNKPFKMSIVFTLEEGPGVLFKALATFALRDINLTKEIARSFELLERPLLLEQVSVMVKTNLKDHCYLNKYQ</sequence>
<dbReference type="GO" id="GO:0005525">
    <property type="term" value="F:GTP binding"/>
    <property type="evidence" value="ECO:0007669"/>
    <property type="project" value="InterPro"/>
</dbReference>
<dbReference type="Gene3D" id="3.40.50.300">
    <property type="entry name" value="P-loop containing nucleotide triphosphate hydrolases"/>
    <property type="match status" value="1"/>
</dbReference>
<dbReference type="SUPFAM" id="SSF52540">
    <property type="entry name" value="P-loop containing nucleoside triphosphate hydrolases"/>
    <property type="match status" value="1"/>
</dbReference>
<evidence type="ECO:0000259" key="6">
    <source>
        <dbReference type="Pfam" id="PF00800"/>
    </source>
</evidence>
<dbReference type="SMART" id="SM00175">
    <property type="entry name" value="RAB"/>
    <property type="match status" value="1"/>
</dbReference>